<evidence type="ECO:0000313" key="6">
    <source>
        <dbReference type="EMBL" id="RHH78345.1"/>
    </source>
</evidence>
<keyword evidence="2" id="KW-0812">Transmembrane</keyword>
<feature type="domain" description="DUF6377" evidence="4">
    <location>
        <begin position="257"/>
        <end position="511"/>
    </location>
</feature>
<reference evidence="7 8" key="1">
    <citation type="submission" date="2018-08" db="EMBL/GenBank/DDBJ databases">
        <title>A genome reference for cultivated species of the human gut microbiota.</title>
        <authorList>
            <person name="Zou Y."/>
            <person name="Xue W."/>
            <person name="Luo G."/>
        </authorList>
    </citation>
    <scope>NUCLEOTIDE SEQUENCE [LARGE SCALE GENOMIC DNA]</scope>
    <source>
        <strain evidence="6 7">AM16-50</strain>
        <strain evidence="5 8">AM50-15</strain>
    </source>
</reference>
<evidence type="ECO:0000256" key="2">
    <source>
        <dbReference type="SAM" id="Phobius"/>
    </source>
</evidence>
<dbReference type="SUPFAM" id="SSF48452">
    <property type="entry name" value="TPR-like"/>
    <property type="match status" value="1"/>
</dbReference>
<dbReference type="EMBL" id="QSEF01000017">
    <property type="protein sequence ID" value="RGZ46540.1"/>
    <property type="molecule type" value="Genomic_DNA"/>
</dbReference>
<sequence length="547" mass="63974">MGKRYRIILFLFFTANMVFAESNLDSLLVNLDQTILQHEIYKDRREARICELKGKATKTAPNSIAAYQLNDSIYREYKSYMCDSAVLYLTKNIRIARNLRDQEREYKSKLLLASLHAATGMYQEAIDVLEEVRREDLPASLTRDYYACKEQVYREISGNSRDPQSIRRYEDKSFVYRDSLAMMLPEDAGKRVELQELALRADGRTDEALRINDTRLAKIPFGTPEYALTSYQRAMIYRQKKDREKEKYYLALSSLSDIQSAITDHASLWMLADLLLKDGDIERAYHYIRFSWDETNRFRARSRSWQSADILSLIDKNYQATIEGKNRILVTYLTLISVLTLLLISAIVYIYRQMKRLAEARNHLQETNEQLKVLNGELYQMNDRLQSANLELSESNRIKEEYIGRFMSLCSSYIDKLDGYRRMVYKMVSSGQIGELVKVTRSSKGLEAELNALYKNFDTAFLHLFPNFVTQFNSLLLEDEQVVLKRDELLNTELRIFALIRLGINDSSQIAEFLRYSVNTIYNYRAKVKNKACVSRDDFENLVREIH</sequence>
<evidence type="ECO:0000256" key="3">
    <source>
        <dbReference type="SAM" id="SignalP"/>
    </source>
</evidence>
<dbReference type="Proteomes" id="UP000283732">
    <property type="component" value="Unassembled WGS sequence"/>
</dbReference>
<evidence type="ECO:0000313" key="5">
    <source>
        <dbReference type="EMBL" id="RGZ46540.1"/>
    </source>
</evidence>
<feature type="signal peptide" evidence="3">
    <location>
        <begin position="1"/>
        <end position="20"/>
    </location>
</feature>
<evidence type="ECO:0000313" key="8">
    <source>
        <dbReference type="Proteomes" id="UP000285173"/>
    </source>
</evidence>
<dbReference type="Pfam" id="PF19904">
    <property type="entry name" value="DUF6377"/>
    <property type="match status" value="1"/>
</dbReference>
<dbReference type="RefSeq" id="WP_122203337.1">
    <property type="nucleotide sequence ID" value="NZ_QRKC01000002.1"/>
</dbReference>
<proteinExistence type="predicted"/>
<dbReference type="InterPro" id="IPR045957">
    <property type="entry name" value="DUF6377"/>
</dbReference>
<keyword evidence="1" id="KW-0175">Coiled coil</keyword>
<protein>
    <submittedName>
        <fullName evidence="6">Transcriptional regulator</fullName>
    </submittedName>
</protein>
<feature type="coiled-coil region" evidence="1">
    <location>
        <begin position="350"/>
        <end position="391"/>
    </location>
</feature>
<feature type="chain" id="PRO_5033418668" evidence="3">
    <location>
        <begin position="21"/>
        <end position="547"/>
    </location>
</feature>
<gene>
    <name evidence="6" type="ORF">DW191_06575</name>
    <name evidence="5" type="ORF">DW986_12805</name>
</gene>
<dbReference type="Proteomes" id="UP000285173">
    <property type="component" value="Unassembled WGS sequence"/>
</dbReference>
<evidence type="ECO:0000256" key="1">
    <source>
        <dbReference type="SAM" id="Coils"/>
    </source>
</evidence>
<keyword evidence="3" id="KW-0732">Signal</keyword>
<evidence type="ECO:0000259" key="4">
    <source>
        <dbReference type="Pfam" id="PF19904"/>
    </source>
</evidence>
<keyword evidence="2" id="KW-1133">Transmembrane helix</keyword>
<accession>A0A414XWS2</accession>
<dbReference type="AlphaFoldDB" id="A0A414XWS2"/>
<feature type="transmembrane region" description="Helical" evidence="2">
    <location>
        <begin position="329"/>
        <end position="351"/>
    </location>
</feature>
<organism evidence="6 7">
    <name type="scientific">Parabacteroides merdae</name>
    <dbReference type="NCBI Taxonomy" id="46503"/>
    <lineage>
        <taxon>Bacteria</taxon>
        <taxon>Pseudomonadati</taxon>
        <taxon>Bacteroidota</taxon>
        <taxon>Bacteroidia</taxon>
        <taxon>Bacteroidales</taxon>
        <taxon>Tannerellaceae</taxon>
        <taxon>Parabacteroides</taxon>
    </lineage>
</organism>
<dbReference type="Gene3D" id="1.25.40.10">
    <property type="entry name" value="Tetratricopeptide repeat domain"/>
    <property type="match status" value="1"/>
</dbReference>
<name>A0A414XWS2_9BACT</name>
<keyword evidence="2" id="KW-0472">Membrane</keyword>
<evidence type="ECO:0000313" key="7">
    <source>
        <dbReference type="Proteomes" id="UP000283732"/>
    </source>
</evidence>
<comment type="caution">
    <text evidence="6">The sequence shown here is derived from an EMBL/GenBank/DDBJ whole genome shotgun (WGS) entry which is preliminary data.</text>
</comment>
<dbReference type="EMBL" id="QRKC01000002">
    <property type="protein sequence ID" value="RHH78345.1"/>
    <property type="molecule type" value="Genomic_DNA"/>
</dbReference>
<dbReference type="InterPro" id="IPR011990">
    <property type="entry name" value="TPR-like_helical_dom_sf"/>
</dbReference>